<evidence type="ECO:0000313" key="4">
    <source>
        <dbReference type="EMBL" id="GBM95231.1"/>
    </source>
</evidence>
<dbReference type="InterPro" id="IPR025151">
    <property type="entry name" value="ELYS_dom"/>
</dbReference>
<organism evidence="4 5">
    <name type="scientific">Araneus ventricosus</name>
    <name type="common">Orbweaver spider</name>
    <name type="synonym">Epeira ventricosa</name>
    <dbReference type="NCBI Taxonomy" id="182803"/>
    <lineage>
        <taxon>Eukaryota</taxon>
        <taxon>Metazoa</taxon>
        <taxon>Ecdysozoa</taxon>
        <taxon>Arthropoda</taxon>
        <taxon>Chelicerata</taxon>
        <taxon>Arachnida</taxon>
        <taxon>Araneae</taxon>
        <taxon>Araneomorphae</taxon>
        <taxon>Entelegynae</taxon>
        <taxon>Araneoidea</taxon>
        <taxon>Araneidae</taxon>
        <taxon>Araneus</taxon>
    </lineage>
</organism>
<name>A0A4Y2JY69_ARAVE</name>
<dbReference type="Pfam" id="PF13934">
    <property type="entry name" value="ELYS"/>
    <property type="match status" value="1"/>
</dbReference>
<gene>
    <name evidence="4" type="ORF">AVEN_172236_1</name>
</gene>
<dbReference type="Proteomes" id="UP000499080">
    <property type="component" value="Unassembled WGS sequence"/>
</dbReference>
<evidence type="ECO:0000259" key="3">
    <source>
        <dbReference type="Pfam" id="PF13934"/>
    </source>
</evidence>
<protein>
    <recommendedName>
        <fullName evidence="3">ELYS-like domain-containing protein</fullName>
    </recommendedName>
</protein>
<evidence type="ECO:0000313" key="5">
    <source>
        <dbReference type="Proteomes" id="UP000499080"/>
    </source>
</evidence>
<proteinExistence type="predicted"/>
<dbReference type="PANTHER" id="PTHR21583:SF8">
    <property type="entry name" value="PROTEIN ELYS"/>
    <property type="match status" value="1"/>
</dbReference>
<dbReference type="OrthoDB" id="6764174at2759"/>
<sequence length="129" mass="14608">MQTLFSCSSLASTDVLLIDGLVKESGVCGSWQEKNGTGNYPPPSIYAALGSYLMDGVTMELKHALMYYLLLDLRDMNASSTFPTELKKFPQVFGLSKSNVKLLKAFWYLDRRDTKVIECFIHNVFIFLY</sequence>
<reference evidence="4 5" key="1">
    <citation type="journal article" date="2019" name="Sci. Rep.">
        <title>Orb-weaving spider Araneus ventricosus genome elucidates the spidroin gene catalogue.</title>
        <authorList>
            <person name="Kono N."/>
            <person name="Nakamura H."/>
            <person name="Ohtoshi R."/>
            <person name="Moran D.A.P."/>
            <person name="Shinohara A."/>
            <person name="Yoshida Y."/>
            <person name="Fujiwara M."/>
            <person name="Mori M."/>
            <person name="Tomita M."/>
            <person name="Arakawa K."/>
        </authorList>
    </citation>
    <scope>NUCLEOTIDE SEQUENCE [LARGE SCALE GENOMIC DNA]</scope>
</reference>
<keyword evidence="5" id="KW-1185">Reference proteome</keyword>
<dbReference type="EMBL" id="BGPR01004040">
    <property type="protein sequence ID" value="GBM95231.1"/>
    <property type="molecule type" value="Genomic_DNA"/>
</dbReference>
<dbReference type="PANTHER" id="PTHR21583">
    <property type="entry name" value="ELYS PROTEIN"/>
    <property type="match status" value="1"/>
</dbReference>
<keyword evidence="2" id="KW-0539">Nucleus</keyword>
<dbReference type="AlphaFoldDB" id="A0A4Y2JY69"/>
<feature type="domain" description="ELYS-like" evidence="3">
    <location>
        <begin position="16"/>
        <end position="115"/>
    </location>
</feature>
<evidence type="ECO:0000256" key="2">
    <source>
        <dbReference type="ARBA" id="ARBA00023242"/>
    </source>
</evidence>
<accession>A0A4Y2JY69</accession>
<evidence type="ECO:0000256" key="1">
    <source>
        <dbReference type="ARBA" id="ARBA00004123"/>
    </source>
</evidence>
<comment type="subcellular location">
    <subcellularLocation>
        <location evidence="1">Nucleus</location>
    </subcellularLocation>
</comment>
<comment type="caution">
    <text evidence="4">The sequence shown here is derived from an EMBL/GenBank/DDBJ whole genome shotgun (WGS) entry which is preliminary data.</text>
</comment>
<dbReference type="GO" id="GO:0005634">
    <property type="term" value="C:nucleus"/>
    <property type="evidence" value="ECO:0007669"/>
    <property type="project" value="UniProtKB-SubCell"/>
</dbReference>
<dbReference type="InterPro" id="IPR052620">
    <property type="entry name" value="ELYS/MEL-28_NucAsmblyFactor"/>
</dbReference>